<feature type="transmembrane region" description="Helical" evidence="5">
    <location>
        <begin position="110"/>
        <end position="127"/>
    </location>
</feature>
<organism evidence="6 7">
    <name type="scientific">Methylobacterium aerolatum</name>
    <dbReference type="NCBI Taxonomy" id="418708"/>
    <lineage>
        <taxon>Bacteria</taxon>
        <taxon>Pseudomonadati</taxon>
        <taxon>Pseudomonadota</taxon>
        <taxon>Alphaproteobacteria</taxon>
        <taxon>Hyphomicrobiales</taxon>
        <taxon>Methylobacteriaceae</taxon>
        <taxon>Methylobacterium</taxon>
    </lineage>
</organism>
<feature type="transmembrane region" description="Helical" evidence="5">
    <location>
        <begin position="39"/>
        <end position="59"/>
    </location>
</feature>
<feature type="transmembrane region" description="Helical" evidence="5">
    <location>
        <begin position="270"/>
        <end position="295"/>
    </location>
</feature>
<evidence type="ECO:0000313" key="7">
    <source>
        <dbReference type="Proteomes" id="UP001231124"/>
    </source>
</evidence>
<feature type="transmembrane region" description="Helical" evidence="5">
    <location>
        <begin position="389"/>
        <end position="409"/>
    </location>
</feature>
<dbReference type="InterPro" id="IPR036259">
    <property type="entry name" value="MFS_trans_sf"/>
</dbReference>
<dbReference type="PANTHER" id="PTHR23523:SF2">
    <property type="entry name" value="2-NITROIMIDAZOLE TRANSPORTER"/>
    <property type="match status" value="1"/>
</dbReference>
<feature type="transmembrane region" description="Helical" evidence="5">
    <location>
        <begin position="133"/>
        <end position="155"/>
    </location>
</feature>
<dbReference type="PANTHER" id="PTHR23523">
    <property type="match status" value="1"/>
</dbReference>
<keyword evidence="7" id="KW-1185">Reference proteome</keyword>
<feature type="transmembrane region" description="Helical" evidence="5">
    <location>
        <begin position="194"/>
        <end position="216"/>
    </location>
</feature>
<dbReference type="RefSeq" id="WP_370876606.1">
    <property type="nucleotide sequence ID" value="NZ_BPQE01000007.1"/>
</dbReference>
<keyword evidence="2 5" id="KW-1133">Transmembrane helix</keyword>
<dbReference type="CDD" id="cd17339">
    <property type="entry name" value="MFS_NIMT_CynX_like"/>
    <property type="match status" value="1"/>
</dbReference>
<feature type="transmembrane region" description="Helical" evidence="5">
    <location>
        <begin position="327"/>
        <end position="350"/>
    </location>
</feature>
<gene>
    <name evidence="6" type="ORF">QO012_001871</name>
</gene>
<feature type="transmembrane region" description="Helical" evidence="5">
    <location>
        <begin position="167"/>
        <end position="188"/>
    </location>
</feature>
<evidence type="ECO:0000256" key="2">
    <source>
        <dbReference type="ARBA" id="ARBA00022989"/>
    </source>
</evidence>
<keyword evidence="3 5" id="KW-0472">Membrane</keyword>
<protein>
    <submittedName>
        <fullName evidence="6">CP family cyanate transporter-like MFS transporter</fullName>
    </submittedName>
</protein>
<sequence>MTLREPRGGHGAARDDTDGHDPKPEDGGSRSVPGRNRSWQGPILGLAMMLVAFNLRPALSTVGPLLAHIREATGLSTTAAAILTTLPVLCLGVACALASPLIRRLGPDRGVLAGMVLVAVGLATRGIETVPALFVGTAIAAFGIGFGNVLLPALVKRDFPESGGVMTGLYTMTLCLGAAAGAGAAVPVEAAVGGWPGALAVWAIPACLAAVLWLPFAGRSGPGRPPEAGRLLRDPLAWQVTGFMGLQSSLAYILFGWLPLLLQGRGLDPFHAGLTASFVTLCQAPGALVTAMLAAKAKDQRLWVVGVPALAAASFLLLAFGPPVLQLPASVGLGFAVGGCFGLALTLIVLRAADAASAAGLSAMAQGIGYAFAALGPLAFGLAHEATGGWGLAGALFTAITVAATLFGLPAGRPRTVAAVGSGSGAQSR</sequence>
<dbReference type="SUPFAM" id="SSF103473">
    <property type="entry name" value="MFS general substrate transporter"/>
    <property type="match status" value="1"/>
</dbReference>
<evidence type="ECO:0000313" key="6">
    <source>
        <dbReference type="EMBL" id="MDQ0447375.1"/>
    </source>
</evidence>
<evidence type="ECO:0000256" key="1">
    <source>
        <dbReference type="ARBA" id="ARBA00022692"/>
    </source>
</evidence>
<dbReference type="Pfam" id="PF07690">
    <property type="entry name" value="MFS_1"/>
    <property type="match status" value="1"/>
</dbReference>
<dbReference type="InterPro" id="IPR052524">
    <property type="entry name" value="MFS_Cyanate_Porter"/>
</dbReference>
<feature type="transmembrane region" description="Helical" evidence="5">
    <location>
        <begin position="362"/>
        <end position="383"/>
    </location>
</feature>
<dbReference type="Proteomes" id="UP001231124">
    <property type="component" value="Unassembled WGS sequence"/>
</dbReference>
<comment type="caution">
    <text evidence="6">The sequence shown here is derived from an EMBL/GenBank/DDBJ whole genome shotgun (WGS) entry which is preliminary data.</text>
</comment>
<feature type="compositionally biased region" description="Basic and acidic residues" evidence="4">
    <location>
        <begin position="1"/>
        <end position="28"/>
    </location>
</feature>
<evidence type="ECO:0000256" key="5">
    <source>
        <dbReference type="SAM" id="Phobius"/>
    </source>
</evidence>
<evidence type="ECO:0000256" key="4">
    <source>
        <dbReference type="SAM" id="MobiDB-lite"/>
    </source>
</evidence>
<feature type="transmembrane region" description="Helical" evidence="5">
    <location>
        <begin position="79"/>
        <end position="98"/>
    </location>
</feature>
<feature type="region of interest" description="Disordered" evidence="4">
    <location>
        <begin position="1"/>
        <end position="36"/>
    </location>
</feature>
<name>A0ABU0HYI6_9HYPH</name>
<reference evidence="6 7" key="1">
    <citation type="submission" date="2023-07" db="EMBL/GenBank/DDBJ databases">
        <title>Genomic Encyclopedia of Type Strains, Phase IV (KMG-IV): sequencing the most valuable type-strain genomes for metagenomic binning, comparative biology and taxonomic classification.</title>
        <authorList>
            <person name="Goeker M."/>
        </authorList>
    </citation>
    <scope>NUCLEOTIDE SEQUENCE [LARGE SCALE GENOMIC DNA]</scope>
    <source>
        <strain evidence="6 7">DSM 19013</strain>
    </source>
</reference>
<feature type="transmembrane region" description="Helical" evidence="5">
    <location>
        <begin position="302"/>
        <end position="321"/>
    </location>
</feature>
<keyword evidence="1 5" id="KW-0812">Transmembrane</keyword>
<feature type="transmembrane region" description="Helical" evidence="5">
    <location>
        <begin position="236"/>
        <end position="258"/>
    </location>
</feature>
<accession>A0ABU0HYI6</accession>
<dbReference type="EMBL" id="JAUSVP010000004">
    <property type="protein sequence ID" value="MDQ0447375.1"/>
    <property type="molecule type" value="Genomic_DNA"/>
</dbReference>
<evidence type="ECO:0000256" key="3">
    <source>
        <dbReference type="ARBA" id="ARBA00023136"/>
    </source>
</evidence>
<dbReference type="InterPro" id="IPR011701">
    <property type="entry name" value="MFS"/>
</dbReference>
<dbReference type="Gene3D" id="1.20.1250.20">
    <property type="entry name" value="MFS general substrate transporter like domains"/>
    <property type="match status" value="2"/>
</dbReference>
<proteinExistence type="predicted"/>